<dbReference type="InterPro" id="IPR011048">
    <property type="entry name" value="Haem_d1_sf"/>
</dbReference>
<comment type="similarity">
    <text evidence="1">Belongs to the cycloisomerase 2 family.</text>
</comment>
<dbReference type="Proteomes" id="UP000595662">
    <property type="component" value="Chromosome 1"/>
</dbReference>
<accession>A0A7T6XEE8</accession>
<dbReference type="InterPro" id="IPR015943">
    <property type="entry name" value="WD40/YVTN_repeat-like_dom_sf"/>
</dbReference>
<organism evidence="2 3">
    <name type="scientific">Penicillium digitatum</name>
    <name type="common">Green mold</name>
    <dbReference type="NCBI Taxonomy" id="36651"/>
    <lineage>
        <taxon>Eukaryota</taxon>
        <taxon>Fungi</taxon>
        <taxon>Dikarya</taxon>
        <taxon>Ascomycota</taxon>
        <taxon>Pezizomycotina</taxon>
        <taxon>Eurotiomycetes</taxon>
        <taxon>Eurotiomycetidae</taxon>
        <taxon>Eurotiales</taxon>
        <taxon>Aspergillaceae</taxon>
        <taxon>Penicillium</taxon>
    </lineage>
</organism>
<dbReference type="GeneID" id="26230361"/>
<dbReference type="SUPFAM" id="SSF51004">
    <property type="entry name" value="C-terminal (heme d1) domain of cytochrome cd1-nitrite reductase"/>
    <property type="match status" value="1"/>
</dbReference>
<dbReference type="RefSeq" id="XP_014537214.1">
    <property type="nucleotide sequence ID" value="XM_014681728.1"/>
</dbReference>
<dbReference type="PANTHER" id="PTHR30344">
    <property type="entry name" value="6-PHOSPHOGLUCONOLACTONASE-RELATED"/>
    <property type="match status" value="1"/>
</dbReference>
<dbReference type="Gene3D" id="2.130.10.10">
    <property type="entry name" value="YVTN repeat-like/Quinoprotein amine dehydrogenase"/>
    <property type="match status" value="1"/>
</dbReference>
<dbReference type="KEGG" id="pdp:PDIP_20380"/>
<evidence type="ECO:0000313" key="2">
    <source>
        <dbReference type="EMBL" id="QQK39615.1"/>
    </source>
</evidence>
<name>A0A7T6XEE8_PENDI</name>
<dbReference type="InterPro" id="IPR050282">
    <property type="entry name" value="Cycloisomerase_2"/>
</dbReference>
<dbReference type="AlphaFoldDB" id="A0A7T6XEE8"/>
<dbReference type="Pfam" id="PF10282">
    <property type="entry name" value="Lactonase"/>
    <property type="match status" value="1"/>
</dbReference>
<evidence type="ECO:0000313" key="3">
    <source>
        <dbReference type="Proteomes" id="UP000595662"/>
    </source>
</evidence>
<dbReference type="InterPro" id="IPR019405">
    <property type="entry name" value="Lactonase_7-beta_prop"/>
</dbReference>
<dbReference type="GO" id="GO:0017057">
    <property type="term" value="F:6-phosphogluconolactonase activity"/>
    <property type="evidence" value="ECO:0007669"/>
    <property type="project" value="TreeGrafter"/>
</dbReference>
<sequence>MVRYLPFFASLAAATNLYATHYDGEVYTLSLEDNSLSITSSSKTCGTHPSWLTFDSSTRTIYCSDHAGNSSMNGLLTSYSVNQDGSMTELTSTVDVGAAVHSIIFGGKDGREKYLAIAHYGGSALSTFALPLKSGEEPLQVFHYKMAHPGIRPEQEAPHPHQVILDPTGDFILVPDLGADQVRVYGIDHDSGHLNLCPSLNYTAGSGPRHGLFWKSSPSQSDQVPLTMLYTVSELGGHFNAFEVSYLSSGCLGFKETQAFVPYPGGQLPAKGTPAEIRMAGDNLYASIRFDQGFAPNDSISTLVRSPDGTVSFSQITSAYGAVPRTFAINNNGTLVAIAGQDSSNVAIVERDPQSGKLGNLVANVPIVQPGQDKPSSGLSSIIWEE</sequence>
<dbReference type="VEuPathDB" id="FungiDB:PDIP_20380"/>
<protein>
    <submittedName>
        <fullName evidence="2">Lactonase, 7-bladed beta propeller</fullName>
    </submittedName>
</protein>
<proteinExistence type="inferred from homology"/>
<reference evidence="2 3" key="1">
    <citation type="submission" date="2020-08" db="EMBL/GenBank/DDBJ databases">
        <title>The completed genome sequence of the pathogenic ascomycete fungus Penicillium digitatum.</title>
        <authorList>
            <person name="Wang M."/>
        </authorList>
    </citation>
    <scope>NUCLEOTIDE SEQUENCE [LARGE SCALE GENOMIC DNA]</scope>
    <source>
        <strain evidence="2 3">PdW03</strain>
    </source>
</reference>
<dbReference type="EMBL" id="CP060774">
    <property type="protein sequence ID" value="QQK39615.1"/>
    <property type="molecule type" value="Genomic_DNA"/>
</dbReference>
<evidence type="ECO:0000256" key="1">
    <source>
        <dbReference type="ARBA" id="ARBA00005564"/>
    </source>
</evidence>
<dbReference type="PANTHER" id="PTHR30344:SF1">
    <property type="entry name" value="6-PHOSPHOGLUCONOLACTONASE"/>
    <property type="match status" value="1"/>
</dbReference>
<gene>
    <name evidence="2" type="ORF">Pdw03_2469</name>
</gene>